<dbReference type="KEGG" id="dcr:108219554"/>
<evidence type="ECO:0000313" key="3">
    <source>
        <dbReference type="Proteomes" id="UP000077755"/>
    </source>
</evidence>
<dbReference type="Proteomes" id="UP000077755">
    <property type="component" value="Chromosome 4"/>
</dbReference>
<reference evidence="2" key="2">
    <citation type="submission" date="2022-03" db="EMBL/GenBank/DDBJ databases">
        <title>Draft title - Genomic analysis of global carrot germplasm unveils the trajectory of domestication and the origin of high carotenoid orange carrot.</title>
        <authorList>
            <person name="Iorizzo M."/>
            <person name="Ellison S."/>
            <person name="Senalik D."/>
            <person name="Macko-Podgorni A."/>
            <person name="Grzebelus D."/>
            <person name="Bostan H."/>
            <person name="Rolling W."/>
            <person name="Curaba J."/>
            <person name="Simon P."/>
        </authorList>
    </citation>
    <scope>NUCLEOTIDE SEQUENCE</scope>
    <source>
        <tissue evidence="2">Leaf</tissue>
    </source>
</reference>
<dbReference type="InterPro" id="IPR004843">
    <property type="entry name" value="Calcineurin-like_PHP"/>
</dbReference>
<evidence type="ECO:0000259" key="1">
    <source>
        <dbReference type="Pfam" id="PF00149"/>
    </source>
</evidence>
<protein>
    <recommendedName>
        <fullName evidence="1">Calcineurin-like phosphoesterase domain-containing protein</fullName>
    </recommendedName>
</protein>
<dbReference type="PANTHER" id="PTHR47474:SF1">
    <property type="entry name" value="TYROSINE-PROTEIN PHOSPHATASE RLPH2"/>
    <property type="match status" value="1"/>
</dbReference>
<dbReference type="Gene3D" id="3.60.21.10">
    <property type="match status" value="1"/>
</dbReference>
<dbReference type="AlphaFoldDB" id="A0AAF1AZH4"/>
<dbReference type="EMBL" id="CP093346">
    <property type="protein sequence ID" value="WOG98326.1"/>
    <property type="molecule type" value="Genomic_DNA"/>
</dbReference>
<name>A0AAF1AZH4_DAUCS</name>
<organism evidence="2 3">
    <name type="scientific">Daucus carota subsp. sativus</name>
    <name type="common">Carrot</name>
    <dbReference type="NCBI Taxonomy" id="79200"/>
    <lineage>
        <taxon>Eukaryota</taxon>
        <taxon>Viridiplantae</taxon>
        <taxon>Streptophyta</taxon>
        <taxon>Embryophyta</taxon>
        <taxon>Tracheophyta</taxon>
        <taxon>Spermatophyta</taxon>
        <taxon>Magnoliopsida</taxon>
        <taxon>eudicotyledons</taxon>
        <taxon>Gunneridae</taxon>
        <taxon>Pentapetalae</taxon>
        <taxon>asterids</taxon>
        <taxon>campanulids</taxon>
        <taxon>Apiales</taxon>
        <taxon>Apiaceae</taxon>
        <taxon>Apioideae</taxon>
        <taxon>Scandiceae</taxon>
        <taxon>Daucinae</taxon>
        <taxon>Daucus</taxon>
        <taxon>Daucus sect. Daucus</taxon>
    </lineage>
</organism>
<proteinExistence type="predicted"/>
<dbReference type="PRINTS" id="PR00114">
    <property type="entry name" value="STPHPHTASE"/>
</dbReference>
<evidence type="ECO:0000313" key="2">
    <source>
        <dbReference type="EMBL" id="WOG98326.1"/>
    </source>
</evidence>
<dbReference type="SUPFAM" id="SSF56300">
    <property type="entry name" value="Metallo-dependent phosphatases"/>
    <property type="match status" value="1"/>
</dbReference>
<sequence length="312" mass="34747">MENPACKPNTHRIVCCIGDIHGHIDKLQSLWSNLETQIDPSHFQSALIIFLGDYCDRGPNTSKVLDFLISLPSKYPKQTHVFLCGNHDFAFAGFLGVLPEPADGSKFSDTWSGFEMNEAREGWYKEEGYERMHVQSRKWGGKKSGFTGKGFALMGSLYDAAPTFESYGVPHGSPDLMKAVPPEHKKFLADLVWVHEEENVGIETAEGITEYKLIAVHAGLEKKRGVEEQLRYLKARDTSIPKVEALSGRENVWDMPEDLSNAATIVVSGHHGKLHSQGLRLIIDESGGREYNPMAAIVLPSMTIVRDTHVLK</sequence>
<feature type="domain" description="Calcineurin-like phosphoesterase" evidence="1">
    <location>
        <begin position="15"/>
        <end position="136"/>
    </location>
</feature>
<dbReference type="InterPro" id="IPR006186">
    <property type="entry name" value="Ser/Thr-sp_prot-phosphatase"/>
</dbReference>
<reference evidence="2" key="1">
    <citation type="journal article" date="2016" name="Nat. Genet.">
        <title>A high-quality carrot genome assembly provides new insights into carotenoid accumulation and asterid genome evolution.</title>
        <authorList>
            <person name="Iorizzo M."/>
            <person name="Ellison S."/>
            <person name="Senalik D."/>
            <person name="Zeng P."/>
            <person name="Satapoomin P."/>
            <person name="Huang J."/>
            <person name="Bowman M."/>
            <person name="Iovene M."/>
            <person name="Sanseverino W."/>
            <person name="Cavagnaro P."/>
            <person name="Yildiz M."/>
            <person name="Macko-Podgorni A."/>
            <person name="Moranska E."/>
            <person name="Grzebelus E."/>
            <person name="Grzebelus D."/>
            <person name="Ashrafi H."/>
            <person name="Zheng Z."/>
            <person name="Cheng S."/>
            <person name="Spooner D."/>
            <person name="Van Deynze A."/>
            <person name="Simon P."/>
        </authorList>
    </citation>
    <scope>NUCLEOTIDE SEQUENCE</scope>
    <source>
        <tissue evidence="2">Leaf</tissue>
    </source>
</reference>
<gene>
    <name evidence="2" type="ORF">DCAR_0417667</name>
</gene>
<dbReference type="GO" id="GO:0016787">
    <property type="term" value="F:hydrolase activity"/>
    <property type="evidence" value="ECO:0007669"/>
    <property type="project" value="InterPro"/>
</dbReference>
<dbReference type="Pfam" id="PF00149">
    <property type="entry name" value="Metallophos"/>
    <property type="match status" value="1"/>
</dbReference>
<dbReference type="InterPro" id="IPR029052">
    <property type="entry name" value="Metallo-depent_PP-like"/>
</dbReference>
<dbReference type="PANTHER" id="PTHR47474">
    <property type="entry name" value="TYROSINE-PROTEIN PHOSPHATASE RLPH2"/>
    <property type="match status" value="1"/>
</dbReference>
<accession>A0AAF1AZH4</accession>
<keyword evidence="3" id="KW-1185">Reference proteome</keyword>